<dbReference type="GO" id="GO:0099402">
    <property type="term" value="P:plant organ development"/>
    <property type="evidence" value="ECO:0007669"/>
    <property type="project" value="InterPro"/>
</dbReference>
<keyword evidence="3" id="KW-0805">Transcription regulation</keyword>
<dbReference type="GO" id="GO:0003700">
    <property type="term" value="F:DNA-binding transcription factor activity"/>
    <property type="evidence" value="ECO:0007669"/>
    <property type="project" value="InterPro"/>
</dbReference>
<dbReference type="InterPro" id="IPR009057">
    <property type="entry name" value="Homeodomain-like_sf"/>
</dbReference>
<evidence type="ECO:0000313" key="13">
    <source>
        <dbReference type="Proteomes" id="UP000834106"/>
    </source>
</evidence>
<evidence type="ECO:0000256" key="4">
    <source>
        <dbReference type="ARBA" id="ARBA00023125"/>
    </source>
</evidence>
<evidence type="ECO:0000256" key="3">
    <source>
        <dbReference type="ARBA" id="ARBA00023015"/>
    </source>
</evidence>
<keyword evidence="7 9" id="KW-0539">Nucleus</keyword>
<evidence type="ECO:0000256" key="8">
    <source>
        <dbReference type="ARBA" id="ARBA00024040"/>
    </source>
</evidence>
<dbReference type="EMBL" id="OU503056">
    <property type="protein sequence ID" value="CAI9785453.1"/>
    <property type="molecule type" value="Genomic_DNA"/>
</dbReference>
<dbReference type="SMART" id="SM00389">
    <property type="entry name" value="HOX"/>
    <property type="match status" value="1"/>
</dbReference>
<evidence type="ECO:0000256" key="9">
    <source>
        <dbReference type="PROSITE-ProRule" id="PRU00108"/>
    </source>
</evidence>
<dbReference type="InterPro" id="IPR044555">
    <property type="entry name" value="WUSCHEL-like"/>
</dbReference>
<keyword evidence="6" id="KW-0804">Transcription</keyword>
<dbReference type="GO" id="GO:0005634">
    <property type="term" value="C:nucleus"/>
    <property type="evidence" value="ECO:0007669"/>
    <property type="project" value="UniProtKB-SubCell"/>
</dbReference>
<sequence>MWMLECNDNRKELKISDPSYNSKPRPLIPMSISTPSSPIPCSGCIHNPNIFGRNSHSMTDIPVKKDTSTEPAVIRSRWNPTSQQLQALEDIYGRGIRTPSAEQIQQIATKLRRFGKIEEKNVFYWFQNHKARERQKKRRHLESSSRAKIYGVETLEAKQTGFSRRDLEIEHAMKLATPSYCSTLSQDSVSMHPRELHQTTAENLETWPLDLYSFMPPNKIFTTKENSEPFGSLKLNMSLLPSKNDDLINILENEAKENLALELFPIWGNDQKTLDVTTKEDKITPNEFFEFLPPNKNYGLRL</sequence>
<dbReference type="Pfam" id="PF00046">
    <property type="entry name" value="Homeodomain"/>
    <property type="match status" value="1"/>
</dbReference>
<name>A0AAD2AC56_9LAMI</name>
<evidence type="ECO:0000256" key="6">
    <source>
        <dbReference type="ARBA" id="ARBA00023163"/>
    </source>
</evidence>
<gene>
    <name evidence="12" type="ORF">FPE_LOCUS32883</name>
</gene>
<evidence type="ECO:0000256" key="7">
    <source>
        <dbReference type="ARBA" id="ARBA00023242"/>
    </source>
</evidence>
<accession>A0AAD2AC56</accession>
<proteinExistence type="inferred from homology"/>
<comment type="similarity">
    <text evidence="8">Belongs to the WUS homeobox family.</text>
</comment>
<evidence type="ECO:0000259" key="11">
    <source>
        <dbReference type="PROSITE" id="PS50071"/>
    </source>
</evidence>
<dbReference type="SUPFAM" id="SSF46689">
    <property type="entry name" value="Homeodomain-like"/>
    <property type="match status" value="1"/>
</dbReference>
<comment type="subcellular location">
    <subcellularLocation>
        <location evidence="1 9 10">Nucleus</location>
    </subcellularLocation>
</comment>
<dbReference type="Gene3D" id="1.10.10.60">
    <property type="entry name" value="Homeodomain-like"/>
    <property type="match status" value="1"/>
</dbReference>
<keyword evidence="4 9" id="KW-0238">DNA-binding</keyword>
<reference evidence="12" key="1">
    <citation type="submission" date="2023-05" db="EMBL/GenBank/DDBJ databases">
        <authorList>
            <person name="Huff M."/>
        </authorList>
    </citation>
    <scope>NUCLEOTIDE SEQUENCE</scope>
</reference>
<keyword evidence="13" id="KW-1185">Reference proteome</keyword>
<feature type="domain" description="Homeobox" evidence="11">
    <location>
        <begin position="75"/>
        <end position="136"/>
    </location>
</feature>
<dbReference type="AlphaFoldDB" id="A0AAD2AC56"/>
<dbReference type="PANTHER" id="PTHR45940">
    <property type="entry name" value="WUSCHEL-RELATED HOMEOBOX 1-RELATED"/>
    <property type="match status" value="1"/>
</dbReference>
<dbReference type="PANTHER" id="PTHR45940:SF13">
    <property type="entry name" value="WUSCHEL-RELATED HOMEOBOX 1"/>
    <property type="match status" value="1"/>
</dbReference>
<feature type="DNA-binding region" description="Homeobox" evidence="9">
    <location>
        <begin position="77"/>
        <end position="137"/>
    </location>
</feature>
<protein>
    <recommendedName>
        <fullName evidence="11">Homeobox domain-containing protein</fullName>
    </recommendedName>
</protein>
<evidence type="ECO:0000256" key="5">
    <source>
        <dbReference type="ARBA" id="ARBA00023155"/>
    </source>
</evidence>
<dbReference type="PROSITE" id="PS50071">
    <property type="entry name" value="HOMEOBOX_2"/>
    <property type="match status" value="1"/>
</dbReference>
<evidence type="ECO:0000256" key="2">
    <source>
        <dbReference type="ARBA" id="ARBA00022473"/>
    </source>
</evidence>
<evidence type="ECO:0000256" key="10">
    <source>
        <dbReference type="RuleBase" id="RU000682"/>
    </source>
</evidence>
<evidence type="ECO:0000313" key="12">
    <source>
        <dbReference type="EMBL" id="CAI9785453.1"/>
    </source>
</evidence>
<dbReference type="CDD" id="cd00086">
    <property type="entry name" value="homeodomain"/>
    <property type="match status" value="1"/>
</dbReference>
<keyword evidence="5 9" id="KW-0371">Homeobox</keyword>
<evidence type="ECO:0000256" key="1">
    <source>
        <dbReference type="ARBA" id="ARBA00004123"/>
    </source>
</evidence>
<organism evidence="12 13">
    <name type="scientific">Fraxinus pennsylvanica</name>
    <dbReference type="NCBI Taxonomy" id="56036"/>
    <lineage>
        <taxon>Eukaryota</taxon>
        <taxon>Viridiplantae</taxon>
        <taxon>Streptophyta</taxon>
        <taxon>Embryophyta</taxon>
        <taxon>Tracheophyta</taxon>
        <taxon>Spermatophyta</taxon>
        <taxon>Magnoliopsida</taxon>
        <taxon>eudicotyledons</taxon>
        <taxon>Gunneridae</taxon>
        <taxon>Pentapetalae</taxon>
        <taxon>asterids</taxon>
        <taxon>lamiids</taxon>
        <taxon>Lamiales</taxon>
        <taxon>Oleaceae</taxon>
        <taxon>Oleeae</taxon>
        <taxon>Fraxinus</taxon>
    </lineage>
</organism>
<dbReference type="InterPro" id="IPR001356">
    <property type="entry name" value="HD"/>
</dbReference>
<dbReference type="GO" id="GO:0003677">
    <property type="term" value="F:DNA binding"/>
    <property type="evidence" value="ECO:0007669"/>
    <property type="project" value="UniProtKB-UniRule"/>
</dbReference>
<keyword evidence="2" id="KW-0217">Developmental protein</keyword>
<dbReference type="Proteomes" id="UP000834106">
    <property type="component" value="Chromosome 21"/>
</dbReference>